<dbReference type="InterPro" id="IPR019546">
    <property type="entry name" value="TAT_signal_bac_arc"/>
</dbReference>
<dbReference type="RefSeq" id="WP_077024630.1">
    <property type="nucleotide sequence ID" value="NZ_CP017641.1"/>
</dbReference>
<keyword evidence="2" id="KW-0732">Signal</keyword>
<evidence type="ECO:0000256" key="1">
    <source>
        <dbReference type="ARBA" id="ARBA00023235"/>
    </source>
</evidence>
<evidence type="ECO:0000313" key="4">
    <source>
        <dbReference type="EMBL" id="APZ93109.1"/>
    </source>
</evidence>
<feature type="chain" id="PRO_5012003888" evidence="2">
    <location>
        <begin position="31"/>
        <end position="305"/>
    </location>
</feature>
<organism evidence="4 5">
    <name type="scientific">Fuerstiella marisgermanici</name>
    <dbReference type="NCBI Taxonomy" id="1891926"/>
    <lineage>
        <taxon>Bacteria</taxon>
        <taxon>Pseudomonadati</taxon>
        <taxon>Planctomycetota</taxon>
        <taxon>Planctomycetia</taxon>
        <taxon>Planctomycetales</taxon>
        <taxon>Planctomycetaceae</taxon>
        <taxon>Fuerstiella</taxon>
    </lineage>
</organism>
<reference evidence="4 5" key="1">
    <citation type="journal article" date="2016" name="Front. Microbiol.">
        <title>Fuerstia marisgermanicae gen. nov., sp. nov., an Unusual Member of the Phylum Planctomycetes from the German Wadden Sea.</title>
        <authorList>
            <person name="Kohn T."/>
            <person name="Heuer A."/>
            <person name="Jogler M."/>
            <person name="Vollmers J."/>
            <person name="Boedeker C."/>
            <person name="Bunk B."/>
            <person name="Rast P."/>
            <person name="Borchert D."/>
            <person name="Glockner I."/>
            <person name="Freese H.M."/>
            <person name="Klenk H.P."/>
            <person name="Overmann J."/>
            <person name="Kaster A.K."/>
            <person name="Rohde M."/>
            <person name="Wiegand S."/>
            <person name="Jogler C."/>
        </authorList>
    </citation>
    <scope>NUCLEOTIDE SEQUENCE [LARGE SCALE GENOMIC DNA]</scope>
    <source>
        <strain evidence="4 5">NH11</strain>
    </source>
</reference>
<dbReference type="Gene3D" id="3.20.20.150">
    <property type="entry name" value="Divalent-metal-dependent TIM barrel enzymes"/>
    <property type="match status" value="1"/>
</dbReference>
<dbReference type="OrthoDB" id="9782669at2"/>
<evidence type="ECO:0000259" key="3">
    <source>
        <dbReference type="Pfam" id="PF01261"/>
    </source>
</evidence>
<dbReference type="PANTHER" id="PTHR43489">
    <property type="entry name" value="ISOMERASE"/>
    <property type="match status" value="1"/>
</dbReference>
<dbReference type="InterPro" id="IPR036237">
    <property type="entry name" value="Xyl_isomerase-like_sf"/>
</dbReference>
<dbReference type="STRING" id="1891926.Fuma_02725"/>
<dbReference type="KEGG" id="fmr:Fuma_02725"/>
<protein>
    <submittedName>
        <fullName evidence="4">Putative L-xylulose 5-phosphate 3-epimerase</fullName>
    </submittedName>
</protein>
<dbReference type="PROSITE" id="PS51318">
    <property type="entry name" value="TAT"/>
    <property type="match status" value="1"/>
</dbReference>
<keyword evidence="5" id="KW-1185">Reference proteome</keyword>
<sequence length="305" mass="33526" precursor="true">MSDHNFSRRRFIQYSSAAAALAGGMLPANAMSLPEPGGLKGRLYKTLKIGMVKIDGSLTDKFNAVKEAGFHGIEMNAPGMDVEETNKAIQETGLPVDGTVNSTHWQVRHTDPDPAVRAKALESLKNAIRMTHAVGGNTALLVVGKGVDGPAEEIWKRSIDNISQALPLASELGVYIAIENVWNQFLYDHEGDHNQTADQYVKFVDELNSPWVGMQFDIGNHWKYGSMGDWIRQLGRRIVKLDLKGFSRAEDKFKNITEGDLDWADVRKALLEINYTGWAAAEVGGGDLARLKQISANMDNAFGLV</sequence>
<accession>A0A1P8WGB0</accession>
<proteinExistence type="predicted"/>
<name>A0A1P8WGB0_9PLAN</name>
<feature type="domain" description="Xylose isomerase-like TIM barrel" evidence="3">
    <location>
        <begin position="62"/>
        <end position="285"/>
    </location>
</feature>
<evidence type="ECO:0000313" key="5">
    <source>
        <dbReference type="Proteomes" id="UP000187735"/>
    </source>
</evidence>
<dbReference type="InterPro" id="IPR006311">
    <property type="entry name" value="TAT_signal"/>
</dbReference>
<dbReference type="GO" id="GO:0016853">
    <property type="term" value="F:isomerase activity"/>
    <property type="evidence" value="ECO:0007669"/>
    <property type="project" value="UniProtKB-KW"/>
</dbReference>
<dbReference type="NCBIfam" id="TIGR01409">
    <property type="entry name" value="TAT_signal_seq"/>
    <property type="match status" value="1"/>
</dbReference>
<dbReference type="InterPro" id="IPR013022">
    <property type="entry name" value="Xyl_isomerase-like_TIM-brl"/>
</dbReference>
<evidence type="ECO:0000256" key="2">
    <source>
        <dbReference type="SAM" id="SignalP"/>
    </source>
</evidence>
<dbReference type="EMBL" id="CP017641">
    <property type="protein sequence ID" value="APZ93109.1"/>
    <property type="molecule type" value="Genomic_DNA"/>
</dbReference>
<keyword evidence="1" id="KW-0413">Isomerase</keyword>
<dbReference type="SUPFAM" id="SSF51658">
    <property type="entry name" value="Xylose isomerase-like"/>
    <property type="match status" value="1"/>
</dbReference>
<dbReference type="Proteomes" id="UP000187735">
    <property type="component" value="Chromosome"/>
</dbReference>
<dbReference type="Pfam" id="PF01261">
    <property type="entry name" value="AP_endonuc_2"/>
    <property type="match status" value="1"/>
</dbReference>
<dbReference type="InterPro" id="IPR050417">
    <property type="entry name" value="Sugar_Epim/Isomerase"/>
</dbReference>
<feature type="signal peptide" evidence="2">
    <location>
        <begin position="1"/>
        <end position="30"/>
    </location>
</feature>
<gene>
    <name evidence="4" type="ORF">Fuma_02725</name>
</gene>
<dbReference type="AlphaFoldDB" id="A0A1P8WGB0"/>
<dbReference type="PANTHER" id="PTHR43489:SF7">
    <property type="entry name" value="3-DEHYDRO-D-GULOSIDE 4-EPIMERASE-RELATED"/>
    <property type="match status" value="1"/>
</dbReference>